<feature type="compositionally biased region" description="Basic and acidic residues" evidence="4">
    <location>
        <begin position="24"/>
        <end position="43"/>
    </location>
</feature>
<dbReference type="HOGENOM" id="CLU_011272_0_0_1"/>
<dbReference type="Proteomes" id="UP000005666">
    <property type="component" value="Chromosome 2"/>
</dbReference>
<feature type="compositionally biased region" description="Acidic residues" evidence="4">
    <location>
        <begin position="688"/>
        <end position="702"/>
    </location>
</feature>
<dbReference type="GO" id="GO:0005730">
    <property type="term" value="C:nucleolus"/>
    <property type="evidence" value="ECO:0007669"/>
    <property type="project" value="EnsemblFungi"/>
</dbReference>
<dbReference type="RefSeq" id="XP_003684390.1">
    <property type="nucleotide sequence ID" value="XM_003684342.1"/>
</dbReference>
<evidence type="ECO:0000313" key="5">
    <source>
        <dbReference type="EMBL" id="CCE61956.1"/>
    </source>
</evidence>
<feature type="compositionally biased region" description="Basic residues" evidence="4">
    <location>
        <begin position="62"/>
        <end position="74"/>
    </location>
</feature>
<feature type="region of interest" description="Disordered" evidence="4">
    <location>
        <begin position="127"/>
        <end position="158"/>
    </location>
</feature>
<feature type="compositionally biased region" description="Basic and acidic residues" evidence="4">
    <location>
        <begin position="662"/>
        <end position="681"/>
    </location>
</feature>
<evidence type="ECO:0000313" key="6">
    <source>
        <dbReference type="Proteomes" id="UP000005666"/>
    </source>
</evidence>
<dbReference type="PANTHER" id="PTHR12687:SF4">
    <property type="entry name" value="NUCLEOLAR COMPLEX PROTEIN 2 HOMOLOG"/>
    <property type="match status" value="1"/>
</dbReference>
<dbReference type="OMA" id="GCLRYYL"/>
<dbReference type="PANTHER" id="PTHR12687">
    <property type="entry name" value="NUCLEOLAR COMPLEX 2 AND RAD4-RELATED"/>
    <property type="match status" value="1"/>
</dbReference>
<proteinExistence type="inferred from homology"/>
<evidence type="ECO:0000256" key="2">
    <source>
        <dbReference type="ARBA" id="ARBA00005907"/>
    </source>
</evidence>
<dbReference type="InterPro" id="IPR005343">
    <property type="entry name" value="Noc2"/>
</dbReference>
<dbReference type="GO" id="GO:0005654">
    <property type="term" value="C:nucleoplasm"/>
    <property type="evidence" value="ECO:0007669"/>
    <property type="project" value="EnsemblFungi"/>
</dbReference>
<organism evidence="5 6">
    <name type="scientific">Tetrapisispora phaffii (strain ATCC 24235 / CBS 4417 / NBRC 1672 / NRRL Y-8282 / UCD 70-5)</name>
    <name type="common">Yeast</name>
    <name type="synonym">Fabospora phaffii</name>
    <dbReference type="NCBI Taxonomy" id="1071381"/>
    <lineage>
        <taxon>Eukaryota</taxon>
        <taxon>Fungi</taxon>
        <taxon>Dikarya</taxon>
        <taxon>Ascomycota</taxon>
        <taxon>Saccharomycotina</taxon>
        <taxon>Saccharomycetes</taxon>
        <taxon>Saccharomycetales</taxon>
        <taxon>Saccharomycetaceae</taxon>
        <taxon>Tetrapisispora</taxon>
    </lineage>
</organism>
<evidence type="ECO:0008006" key="7">
    <source>
        <dbReference type="Google" id="ProtNLM"/>
    </source>
</evidence>
<dbReference type="STRING" id="1071381.G8BPM5"/>
<protein>
    <recommendedName>
        <fullName evidence="7">Nucleolar complex protein 2</fullName>
    </recommendedName>
</protein>
<feature type="compositionally biased region" description="Basic and acidic residues" evidence="4">
    <location>
        <begin position="137"/>
        <end position="146"/>
    </location>
</feature>
<feature type="compositionally biased region" description="Acidic residues" evidence="4">
    <location>
        <begin position="147"/>
        <end position="156"/>
    </location>
</feature>
<sequence>MVSFSKSNKKSTSKKSARSNKSKPKPEKVQKFQEDKETSKLTEVEISEVVGAMPEKVEKQSKKSQKSKKSKKSKAVSDEESSSDDEDDAQTMKDTMEALSKDDPDFFKYLKENDGDLLKFESVNPLDAISDSESDDQDKQADNTKESEEEVEEVNTEEISSKVDLTVKLVNEWRESLTEKPTLKIIKEVIIAFKVAVHLNDDEKVEEFKYTVTDEKAFEELMFLTLKELPIFVQKMAPYTIKNETRILEPSNDVKRLSILLKSHATSLLILLNDVTNTSNAALVLFSVDKFLPYYLPYRKLLKKIILAIVDIWSTTRDVETQIATFAFLFSAAKEFKKSVLDLLLKTTYSTFIKYCRSTNMRSMPLINFQKNSAAELFALDPNLSYQVAFEYIRQLAINLRNAMTAMTKKTSRSNSAEAYKSIYNWQYCHSLDFWSRVLSLSCNHSLGSSKQANPLKELIYPLTQVTIGVIKLNPTPQYMPLRFYLIRSLIRLSQNTGTMIPIYPLLTEVLNTTAFTKKPKKKENLPAFDFEFNIKCNQAYLGTRAYQNGLGGEFIDILGEYLVLYSKSISFPEFVTPIAIGLRRYLKTNKTNFIFNKALANLLDKIKANVTYIEKRRSTADFSVSEVNEVANFLNEVSWENTPLGSYIVIQREIKEEKSRLQRESLEDADKDQLEKDIENVQKMLGDDNDEDDAVDIELSD</sequence>
<dbReference type="EMBL" id="HE612857">
    <property type="protein sequence ID" value="CCE61956.1"/>
    <property type="molecule type" value="Genomic_DNA"/>
</dbReference>
<evidence type="ECO:0000256" key="1">
    <source>
        <dbReference type="ARBA" id="ARBA00004123"/>
    </source>
</evidence>
<accession>G8BPM5</accession>
<reference evidence="5 6" key="1">
    <citation type="journal article" date="2011" name="Proc. Natl. Acad. Sci. U.S.A.">
        <title>Evolutionary erosion of yeast sex chromosomes by mating-type switching accidents.</title>
        <authorList>
            <person name="Gordon J.L."/>
            <person name="Armisen D."/>
            <person name="Proux-Wera E."/>
            <person name="Oheigeartaigh S.S."/>
            <person name="Byrne K.P."/>
            <person name="Wolfe K.H."/>
        </authorList>
    </citation>
    <scope>NUCLEOTIDE SEQUENCE [LARGE SCALE GENOMIC DNA]</scope>
    <source>
        <strain evidence="6">ATCC 24235 / CBS 4417 / NBRC 1672 / NRRL Y-8282 / UCD 70-5</strain>
    </source>
</reference>
<dbReference type="eggNOG" id="KOG2256">
    <property type="taxonomic scope" value="Eukaryota"/>
</dbReference>
<feature type="compositionally biased region" description="Acidic residues" evidence="4">
    <location>
        <begin position="78"/>
        <end position="89"/>
    </location>
</feature>
<comment type="subcellular location">
    <subcellularLocation>
        <location evidence="1">Nucleus</location>
    </subcellularLocation>
</comment>
<dbReference type="AlphaFoldDB" id="G8BPM5"/>
<dbReference type="Pfam" id="PF03715">
    <property type="entry name" value="Noc2"/>
    <property type="match status" value="1"/>
</dbReference>
<feature type="region of interest" description="Disordered" evidence="4">
    <location>
        <begin position="662"/>
        <end position="702"/>
    </location>
</feature>
<dbReference type="GO" id="GO:0042273">
    <property type="term" value="P:ribosomal large subunit biogenesis"/>
    <property type="evidence" value="ECO:0007669"/>
    <property type="project" value="EnsemblFungi"/>
</dbReference>
<dbReference type="KEGG" id="tpf:TPHA_0B02840"/>
<evidence type="ECO:0000256" key="4">
    <source>
        <dbReference type="SAM" id="MobiDB-lite"/>
    </source>
</evidence>
<keyword evidence="6" id="KW-1185">Reference proteome</keyword>
<comment type="similarity">
    <text evidence="2">Belongs to the NOC2 family.</text>
</comment>
<dbReference type="GO" id="GO:0030691">
    <property type="term" value="C:Noc2p-Noc3p complex"/>
    <property type="evidence" value="ECO:0007669"/>
    <property type="project" value="EnsemblFungi"/>
</dbReference>
<gene>
    <name evidence="5" type="primary">TPHA0B02840</name>
    <name evidence="5" type="ordered locus">TPHA_0B02840</name>
</gene>
<feature type="compositionally biased region" description="Basic residues" evidence="4">
    <location>
        <begin position="7"/>
        <end position="23"/>
    </location>
</feature>
<evidence type="ECO:0000256" key="3">
    <source>
        <dbReference type="ARBA" id="ARBA00023242"/>
    </source>
</evidence>
<dbReference type="OrthoDB" id="10266662at2759"/>
<name>G8BPM5_TETPH</name>
<dbReference type="GO" id="GO:0030690">
    <property type="term" value="C:Noc1p-Noc2p complex"/>
    <property type="evidence" value="ECO:0007669"/>
    <property type="project" value="EnsemblFungi"/>
</dbReference>
<keyword evidence="3" id="KW-0539">Nucleus</keyword>
<feature type="compositionally biased region" description="Basic and acidic residues" evidence="4">
    <location>
        <begin position="90"/>
        <end position="99"/>
    </location>
</feature>
<dbReference type="GeneID" id="11534911"/>
<feature type="region of interest" description="Disordered" evidence="4">
    <location>
        <begin position="1"/>
        <end position="99"/>
    </location>
</feature>